<accession>A0A0J6CC74</accession>
<organism evidence="2 3">
    <name type="scientific">Parabacteroides goldsteinii</name>
    <dbReference type="NCBI Taxonomy" id="328812"/>
    <lineage>
        <taxon>Bacteria</taxon>
        <taxon>Pseudomonadati</taxon>
        <taxon>Bacteroidota</taxon>
        <taxon>Bacteroidia</taxon>
        <taxon>Bacteroidales</taxon>
        <taxon>Tannerellaceae</taxon>
        <taxon>Parabacteroides</taxon>
    </lineage>
</organism>
<dbReference type="PATRIC" id="fig|328812.4.peg.1489"/>
<keyword evidence="1" id="KW-0812">Transmembrane</keyword>
<name>A0A0J6CC74_9BACT</name>
<dbReference type="EMBL" id="LFJV01000162">
    <property type="protein sequence ID" value="KMM30713.1"/>
    <property type="molecule type" value="Genomic_DNA"/>
</dbReference>
<evidence type="ECO:0000313" key="2">
    <source>
        <dbReference type="EMBL" id="KMM30713.1"/>
    </source>
</evidence>
<dbReference type="Proteomes" id="UP000036166">
    <property type="component" value="Unassembled WGS sequence"/>
</dbReference>
<reference evidence="2 3" key="1">
    <citation type="submission" date="2015-06" db="EMBL/GenBank/DDBJ databases">
        <title>Draft Genome Sequence of Parabacteroides goldsteinii with Putative Novel Metallo-Beta-Lactamases Isolated from a Blood Culture from a Human Patient.</title>
        <authorList>
            <person name="Krogh T.J."/>
            <person name="Agergaard C.N."/>
            <person name="Moller-Jensen J."/>
            <person name="Justesen U.S."/>
        </authorList>
    </citation>
    <scope>NUCLEOTIDE SEQUENCE [LARGE SCALE GENOMIC DNA]</scope>
    <source>
        <strain evidence="2 3">910340</strain>
    </source>
</reference>
<keyword evidence="1" id="KW-0472">Membrane</keyword>
<evidence type="ECO:0000313" key="3">
    <source>
        <dbReference type="Proteomes" id="UP000036166"/>
    </source>
</evidence>
<feature type="transmembrane region" description="Helical" evidence="1">
    <location>
        <begin position="26"/>
        <end position="45"/>
    </location>
</feature>
<proteinExistence type="predicted"/>
<sequence>MIQMIYWFCQIYEKILYVMTANIKTIWSIAIFTLLASIKDTVLIIRMKKQELNRRVQFSLE</sequence>
<evidence type="ECO:0000256" key="1">
    <source>
        <dbReference type="SAM" id="Phobius"/>
    </source>
</evidence>
<keyword evidence="1" id="KW-1133">Transmembrane helix</keyword>
<gene>
    <name evidence="2" type="ORF">ACM15_26410</name>
</gene>
<protein>
    <submittedName>
        <fullName evidence="2">Uncharacterized protein</fullName>
    </submittedName>
</protein>
<dbReference type="AlphaFoldDB" id="A0A0J6CC74"/>
<comment type="caution">
    <text evidence="2">The sequence shown here is derived from an EMBL/GenBank/DDBJ whole genome shotgun (WGS) entry which is preliminary data.</text>
</comment>